<proteinExistence type="predicted"/>
<dbReference type="InterPro" id="IPR005178">
    <property type="entry name" value="Ostalpha/TMEM184C"/>
</dbReference>
<dbReference type="AlphaFoldDB" id="A0A210PQ48"/>
<reference evidence="6 7" key="1">
    <citation type="journal article" date="2017" name="Nat. Ecol. Evol.">
        <title>Scallop genome provides insights into evolution of bilaterian karyotype and development.</title>
        <authorList>
            <person name="Wang S."/>
            <person name="Zhang J."/>
            <person name="Jiao W."/>
            <person name="Li J."/>
            <person name="Xun X."/>
            <person name="Sun Y."/>
            <person name="Guo X."/>
            <person name="Huan P."/>
            <person name="Dong B."/>
            <person name="Zhang L."/>
            <person name="Hu X."/>
            <person name="Sun X."/>
            <person name="Wang J."/>
            <person name="Zhao C."/>
            <person name="Wang Y."/>
            <person name="Wang D."/>
            <person name="Huang X."/>
            <person name="Wang R."/>
            <person name="Lv J."/>
            <person name="Li Y."/>
            <person name="Zhang Z."/>
            <person name="Liu B."/>
            <person name="Lu W."/>
            <person name="Hui Y."/>
            <person name="Liang J."/>
            <person name="Zhou Z."/>
            <person name="Hou R."/>
            <person name="Li X."/>
            <person name="Liu Y."/>
            <person name="Li H."/>
            <person name="Ning X."/>
            <person name="Lin Y."/>
            <person name="Zhao L."/>
            <person name="Xing Q."/>
            <person name="Dou J."/>
            <person name="Li Y."/>
            <person name="Mao J."/>
            <person name="Guo H."/>
            <person name="Dou H."/>
            <person name="Li T."/>
            <person name="Mu C."/>
            <person name="Jiang W."/>
            <person name="Fu Q."/>
            <person name="Fu X."/>
            <person name="Miao Y."/>
            <person name="Liu J."/>
            <person name="Yu Q."/>
            <person name="Li R."/>
            <person name="Liao H."/>
            <person name="Li X."/>
            <person name="Kong Y."/>
            <person name="Jiang Z."/>
            <person name="Chourrout D."/>
            <person name="Li R."/>
            <person name="Bao Z."/>
        </authorList>
    </citation>
    <scope>NUCLEOTIDE SEQUENCE [LARGE SCALE GENOMIC DNA]</scope>
    <source>
        <strain evidence="6 7">PY_sf001</strain>
    </source>
</reference>
<dbReference type="GO" id="GO:0016020">
    <property type="term" value="C:membrane"/>
    <property type="evidence" value="ECO:0007669"/>
    <property type="project" value="UniProtKB-SubCell"/>
</dbReference>
<evidence type="ECO:0000256" key="1">
    <source>
        <dbReference type="ARBA" id="ARBA00004141"/>
    </source>
</evidence>
<keyword evidence="2 5" id="KW-0812">Transmembrane</keyword>
<feature type="transmembrane region" description="Helical" evidence="5">
    <location>
        <begin position="273"/>
        <end position="291"/>
    </location>
</feature>
<feature type="transmembrane region" description="Helical" evidence="5">
    <location>
        <begin position="61"/>
        <end position="82"/>
    </location>
</feature>
<feature type="transmembrane region" description="Helical" evidence="5">
    <location>
        <begin position="194"/>
        <end position="214"/>
    </location>
</feature>
<dbReference type="EMBL" id="NEDP02005561">
    <property type="protein sequence ID" value="OWF38597.1"/>
    <property type="molecule type" value="Genomic_DNA"/>
</dbReference>
<feature type="transmembrane region" description="Helical" evidence="5">
    <location>
        <begin position="155"/>
        <end position="174"/>
    </location>
</feature>
<dbReference type="Proteomes" id="UP000242188">
    <property type="component" value="Unassembled WGS sequence"/>
</dbReference>
<dbReference type="OrthoDB" id="5832279at2759"/>
<protein>
    <submittedName>
        <fullName evidence="6">Organic solute transporter subunit alpha</fullName>
    </submittedName>
</protein>
<evidence type="ECO:0000256" key="3">
    <source>
        <dbReference type="ARBA" id="ARBA00022989"/>
    </source>
</evidence>
<gene>
    <name evidence="6" type="ORF">KP79_PYT08974</name>
</gene>
<feature type="transmembrane region" description="Helical" evidence="5">
    <location>
        <begin position="235"/>
        <end position="253"/>
    </location>
</feature>
<keyword evidence="7" id="KW-1185">Reference proteome</keyword>
<evidence type="ECO:0000313" key="7">
    <source>
        <dbReference type="Proteomes" id="UP000242188"/>
    </source>
</evidence>
<keyword evidence="4 5" id="KW-0472">Membrane</keyword>
<name>A0A210PQ48_MIZYE</name>
<dbReference type="Pfam" id="PF03619">
    <property type="entry name" value="Solute_trans_a"/>
    <property type="match status" value="1"/>
</dbReference>
<keyword evidence="3 5" id="KW-1133">Transmembrane helix</keyword>
<accession>A0A210PQ48</accession>
<evidence type="ECO:0000256" key="2">
    <source>
        <dbReference type="ARBA" id="ARBA00022692"/>
    </source>
</evidence>
<feature type="transmembrane region" description="Helical" evidence="5">
    <location>
        <begin position="94"/>
        <end position="114"/>
    </location>
</feature>
<dbReference type="SMART" id="SM01417">
    <property type="entry name" value="Solute_trans_a"/>
    <property type="match status" value="1"/>
</dbReference>
<organism evidence="6 7">
    <name type="scientific">Mizuhopecten yessoensis</name>
    <name type="common">Japanese scallop</name>
    <name type="synonym">Patinopecten yessoensis</name>
    <dbReference type="NCBI Taxonomy" id="6573"/>
    <lineage>
        <taxon>Eukaryota</taxon>
        <taxon>Metazoa</taxon>
        <taxon>Spiralia</taxon>
        <taxon>Lophotrochozoa</taxon>
        <taxon>Mollusca</taxon>
        <taxon>Bivalvia</taxon>
        <taxon>Autobranchia</taxon>
        <taxon>Pteriomorphia</taxon>
        <taxon>Pectinida</taxon>
        <taxon>Pectinoidea</taxon>
        <taxon>Pectinidae</taxon>
        <taxon>Mizuhopecten</taxon>
    </lineage>
</organism>
<sequence>MNCSKEFPTTGVLYKLLSSDTAVLALTAITCTITCITIGLFAEEVWFLFHHCHESSKRTKIILLLALYPIVSFASSLCILVPTSTLIGEFVSSIYLSFCIFIFVNLAIECFGGLNNMLNEYYDQTISFRTGPCCCFCIWLRYIPLTRRTMTLIKGLVLQVAILRPLNMFILAVMWSDGKFELNQQTDFTNPAAYFNLVNTVSTLLAIYGLMVTFRATREKLKTYRMTPRFISLQGALLFINLQSFITGFLGRAGIPECSNTIGSTVRASRVNHFLLIMEMFLLALLARYAYRAVEETIVVSEMNGTNGNQRGPSNDVTKNGNSVADTEVEIDNVNIVVDHDSTTQLSV</sequence>
<evidence type="ECO:0000256" key="5">
    <source>
        <dbReference type="SAM" id="Phobius"/>
    </source>
</evidence>
<comment type="subcellular location">
    <subcellularLocation>
        <location evidence="1">Membrane</location>
        <topology evidence="1">Multi-pass membrane protein</topology>
    </subcellularLocation>
</comment>
<evidence type="ECO:0000256" key="4">
    <source>
        <dbReference type="ARBA" id="ARBA00023136"/>
    </source>
</evidence>
<evidence type="ECO:0000313" key="6">
    <source>
        <dbReference type="EMBL" id="OWF38597.1"/>
    </source>
</evidence>
<feature type="transmembrane region" description="Helical" evidence="5">
    <location>
        <begin position="21"/>
        <end position="41"/>
    </location>
</feature>
<comment type="caution">
    <text evidence="6">The sequence shown here is derived from an EMBL/GenBank/DDBJ whole genome shotgun (WGS) entry which is preliminary data.</text>
</comment>
<dbReference type="PANTHER" id="PTHR23423">
    <property type="entry name" value="ORGANIC SOLUTE TRANSPORTER-RELATED"/>
    <property type="match status" value="1"/>
</dbReference>